<evidence type="ECO:0000313" key="2">
    <source>
        <dbReference type="EMBL" id="OIU72851.1"/>
    </source>
</evidence>
<dbReference type="EMBL" id="MINN01000070">
    <property type="protein sequence ID" value="OIU72851.1"/>
    <property type="molecule type" value="Genomic_DNA"/>
</dbReference>
<dbReference type="AlphaFoldDB" id="A0A1J6WXF9"/>
<sequence>MPDGDTLHGILEVHREVFGSGDDLIDKMKEKPQLLVTIAKQDGNVIGYKIGYELDRRTFYSWLGGVSADHRKHGIASRLLVLQHQFLIKNGYHIVQTKTMNKWRAMLILNIKHGFDVMETYTDKKGRHKIVLEKKLID</sequence>
<accession>A0A1J6WXF9</accession>
<gene>
    <name evidence="2" type="ORF">BHE18_02745</name>
</gene>
<keyword evidence="2" id="KW-0808">Transferase</keyword>
<evidence type="ECO:0000259" key="1">
    <source>
        <dbReference type="PROSITE" id="PS51186"/>
    </source>
</evidence>
<dbReference type="InterPro" id="IPR016181">
    <property type="entry name" value="Acyl_CoA_acyltransferase"/>
</dbReference>
<dbReference type="OrthoDB" id="9812289at2"/>
<dbReference type="CDD" id="cd04301">
    <property type="entry name" value="NAT_SF"/>
    <property type="match status" value="1"/>
</dbReference>
<keyword evidence="3" id="KW-1185">Reference proteome</keyword>
<organism evidence="2 3">
    <name type="scientific">Rossellomorea aquimaris</name>
    <dbReference type="NCBI Taxonomy" id="189382"/>
    <lineage>
        <taxon>Bacteria</taxon>
        <taxon>Bacillati</taxon>
        <taxon>Bacillota</taxon>
        <taxon>Bacilli</taxon>
        <taxon>Bacillales</taxon>
        <taxon>Bacillaceae</taxon>
        <taxon>Rossellomorea</taxon>
    </lineage>
</organism>
<dbReference type="PROSITE" id="PS51186">
    <property type="entry name" value="GNAT"/>
    <property type="match status" value="1"/>
</dbReference>
<evidence type="ECO:0000313" key="3">
    <source>
        <dbReference type="Proteomes" id="UP000182062"/>
    </source>
</evidence>
<dbReference type="Pfam" id="PF00583">
    <property type="entry name" value="Acetyltransf_1"/>
    <property type="match status" value="1"/>
</dbReference>
<dbReference type="InterPro" id="IPR000182">
    <property type="entry name" value="GNAT_dom"/>
</dbReference>
<proteinExistence type="predicted"/>
<dbReference type="SUPFAM" id="SSF55729">
    <property type="entry name" value="Acyl-CoA N-acyltransferases (Nat)"/>
    <property type="match status" value="1"/>
</dbReference>
<feature type="domain" description="N-acetyltransferase" evidence="1">
    <location>
        <begin position="1"/>
        <end position="137"/>
    </location>
</feature>
<protein>
    <submittedName>
        <fullName evidence="2">GNAT family N-acetyltransferase</fullName>
    </submittedName>
</protein>
<name>A0A1J6WXF9_9BACI</name>
<dbReference type="Proteomes" id="UP000182062">
    <property type="component" value="Unassembled WGS sequence"/>
</dbReference>
<comment type="caution">
    <text evidence="2">The sequence shown here is derived from an EMBL/GenBank/DDBJ whole genome shotgun (WGS) entry which is preliminary data.</text>
</comment>
<dbReference type="GO" id="GO:0016747">
    <property type="term" value="F:acyltransferase activity, transferring groups other than amino-acyl groups"/>
    <property type="evidence" value="ECO:0007669"/>
    <property type="project" value="InterPro"/>
</dbReference>
<dbReference type="Gene3D" id="3.40.630.30">
    <property type="match status" value="1"/>
</dbReference>
<reference evidence="2 3" key="1">
    <citation type="submission" date="2016-09" db="EMBL/GenBank/DDBJ databases">
        <title>Bacillus aquimaris SAMM genome sequence reveals colonization and biosurfactant production capacities.</title>
        <authorList>
            <person name="Waghmode S.R."/>
            <person name="Suryavanshi M.V."/>
        </authorList>
    </citation>
    <scope>NUCLEOTIDE SEQUENCE [LARGE SCALE GENOMIC DNA]</scope>
    <source>
        <strain evidence="2 3">SAMM</strain>
    </source>
</reference>